<dbReference type="InterPro" id="IPR046947">
    <property type="entry name" value="LytR-like"/>
</dbReference>
<dbReference type="RefSeq" id="WP_275417384.1">
    <property type="nucleotide sequence ID" value="NZ_CP106878.1"/>
</dbReference>
<dbReference type="Gene3D" id="2.20.25.10">
    <property type="match status" value="1"/>
</dbReference>
<dbReference type="EMBL" id="CP106878">
    <property type="protein sequence ID" value="WAA09603.1"/>
    <property type="molecule type" value="Genomic_DNA"/>
</dbReference>
<dbReference type="PROSITE" id="PS50930">
    <property type="entry name" value="HTH_LYTTR"/>
    <property type="match status" value="1"/>
</dbReference>
<evidence type="ECO:0000313" key="2">
    <source>
        <dbReference type="EMBL" id="WAA09603.1"/>
    </source>
</evidence>
<dbReference type="Pfam" id="PF04397">
    <property type="entry name" value="LytTR"/>
    <property type="match status" value="1"/>
</dbReference>
<dbReference type="PANTHER" id="PTHR37299:SF4">
    <property type="entry name" value="TRANSCRIPTIONAL REGULATOR"/>
    <property type="match status" value="1"/>
</dbReference>
<dbReference type="GO" id="GO:0000156">
    <property type="term" value="F:phosphorelay response regulator activity"/>
    <property type="evidence" value="ECO:0007669"/>
    <property type="project" value="InterPro"/>
</dbReference>
<dbReference type="InterPro" id="IPR007492">
    <property type="entry name" value="LytTR_DNA-bd_dom"/>
</dbReference>
<sequence length="216" mass="24786">MPTHSIQTLVSTLTNVLPKETSIAIANQKHFVHYEPSDVINLQIEPGDEIKKGSATYQALLLKRKIFTFIDESVFGTSYYGLSVPIIDNGKLNAVVTAILPMTQKLSLPHFLTIKNEDRWFPVPMDDVIYLEAENRKAKIVTNRLKGSHKYSLTILESFLPSDQFIRCHRSYIVNIHQIREIQPDFHSTFLLIMKNGDRIPVSQKYASSFRKHLIF</sequence>
<evidence type="ECO:0000313" key="3">
    <source>
        <dbReference type="Proteomes" id="UP001164718"/>
    </source>
</evidence>
<keyword evidence="3" id="KW-1185">Reference proteome</keyword>
<dbReference type="Proteomes" id="UP001164718">
    <property type="component" value="Chromosome"/>
</dbReference>
<dbReference type="SMART" id="SM00850">
    <property type="entry name" value="LytTR"/>
    <property type="match status" value="1"/>
</dbReference>
<accession>A0A9E8RW34</accession>
<organism evidence="2 3">
    <name type="scientific">Fervidibacillus albus</name>
    <dbReference type="NCBI Taxonomy" id="2980026"/>
    <lineage>
        <taxon>Bacteria</taxon>
        <taxon>Bacillati</taxon>
        <taxon>Bacillota</taxon>
        <taxon>Bacilli</taxon>
        <taxon>Bacillales</taxon>
        <taxon>Bacillaceae</taxon>
        <taxon>Fervidibacillus</taxon>
    </lineage>
</organism>
<dbReference type="AlphaFoldDB" id="A0A9E8RW34"/>
<name>A0A9E8RW34_9BACI</name>
<dbReference type="GO" id="GO:0003677">
    <property type="term" value="F:DNA binding"/>
    <property type="evidence" value="ECO:0007669"/>
    <property type="project" value="UniProtKB-KW"/>
</dbReference>
<proteinExistence type="predicted"/>
<evidence type="ECO:0000259" key="1">
    <source>
        <dbReference type="PROSITE" id="PS50930"/>
    </source>
</evidence>
<dbReference type="PANTHER" id="PTHR37299">
    <property type="entry name" value="TRANSCRIPTIONAL REGULATOR-RELATED"/>
    <property type="match status" value="1"/>
</dbReference>
<dbReference type="Gene3D" id="2.40.50.40">
    <property type="match status" value="1"/>
</dbReference>
<dbReference type="KEGG" id="faf:OE104_13915"/>
<reference evidence="2" key="1">
    <citation type="submission" date="2022-09" db="EMBL/GenBank/DDBJ databases">
        <title>Complete Genomes of Fervidibacillus albus and Fervidibacillus halotolerans isolated from tidal flat sediments.</title>
        <authorList>
            <person name="Kwon K.K."/>
            <person name="Yang S.-H."/>
            <person name="Park M.J."/>
            <person name="Oh H.-M."/>
        </authorList>
    </citation>
    <scope>NUCLEOTIDE SEQUENCE</scope>
    <source>
        <strain evidence="2">MEBiC13591</strain>
    </source>
</reference>
<protein>
    <submittedName>
        <fullName evidence="2">LytTR family transcriptional regulator DNA-binding domain-containing protein</fullName>
    </submittedName>
</protein>
<feature type="domain" description="HTH LytTR-type" evidence="1">
    <location>
        <begin position="112"/>
        <end position="216"/>
    </location>
</feature>
<gene>
    <name evidence="2" type="ORF">OE104_13915</name>
</gene>
<keyword evidence="2" id="KW-0238">DNA-binding</keyword>